<dbReference type="Gene3D" id="3.60.10.10">
    <property type="entry name" value="Endonuclease/exonuclease/phosphatase"/>
    <property type="match status" value="1"/>
</dbReference>
<accession>A0A1A8SLX2</accession>
<organism evidence="1">
    <name type="scientific">Nothobranchius rachovii</name>
    <name type="common">bluefin notho</name>
    <dbReference type="NCBI Taxonomy" id="451742"/>
    <lineage>
        <taxon>Eukaryota</taxon>
        <taxon>Metazoa</taxon>
        <taxon>Chordata</taxon>
        <taxon>Craniata</taxon>
        <taxon>Vertebrata</taxon>
        <taxon>Euteleostomi</taxon>
        <taxon>Actinopterygii</taxon>
        <taxon>Neopterygii</taxon>
        <taxon>Teleostei</taxon>
        <taxon>Neoteleostei</taxon>
        <taxon>Acanthomorphata</taxon>
        <taxon>Ovalentaria</taxon>
        <taxon>Atherinomorphae</taxon>
        <taxon>Cyprinodontiformes</taxon>
        <taxon>Nothobranchiidae</taxon>
        <taxon>Nothobranchius</taxon>
    </lineage>
</organism>
<dbReference type="SUPFAM" id="SSF56219">
    <property type="entry name" value="DNase I-like"/>
    <property type="match status" value="1"/>
</dbReference>
<feature type="non-terminal residue" evidence="1">
    <location>
        <position position="1"/>
    </location>
</feature>
<proteinExistence type="predicted"/>
<gene>
    <name evidence="1" type="primary">BX511270.1</name>
</gene>
<name>A0A1A8SLX2_9TELE</name>
<feature type="non-terminal residue" evidence="1">
    <location>
        <position position="86"/>
    </location>
</feature>
<dbReference type="EMBL" id="HAEI01016902">
    <property type="protein sequence ID" value="SBS19371.1"/>
    <property type="molecule type" value="Transcribed_RNA"/>
</dbReference>
<sequence>VVNHLNFLNTRIAFIQETHLKRTDHLKLRCGWVGQTFHSSFNGKARGVAILIHKNIPLAVTEVVSDPNGCYVIVLYWAVYLRGLWN</sequence>
<dbReference type="AlphaFoldDB" id="A0A1A8SLX2"/>
<protein>
    <submittedName>
        <fullName evidence="1">Uncharacterized protein</fullName>
    </submittedName>
</protein>
<reference evidence="1" key="2">
    <citation type="submission" date="2016-06" db="EMBL/GenBank/DDBJ databases">
        <title>The genome of a short-lived fish provides insights into sex chromosome evolution and the genetic control of aging.</title>
        <authorList>
            <person name="Reichwald K."/>
            <person name="Felder M."/>
            <person name="Petzold A."/>
            <person name="Koch P."/>
            <person name="Groth M."/>
            <person name="Platzer M."/>
        </authorList>
    </citation>
    <scope>NUCLEOTIDE SEQUENCE</scope>
    <source>
        <tissue evidence="1">Brain</tissue>
    </source>
</reference>
<reference evidence="1" key="1">
    <citation type="submission" date="2016-05" db="EMBL/GenBank/DDBJ databases">
        <authorList>
            <person name="Lavstsen T."/>
            <person name="Jespersen J.S."/>
        </authorList>
    </citation>
    <scope>NUCLEOTIDE SEQUENCE</scope>
    <source>
        <tissue evidence="1">Brain</tissue>
    </source>
</reference>
<evidence type="ECO:0000313" key="1">
    <source>
        <dbReference type="EMBL" id="SBS19371.1"/>
    </source>
</evidence>
<dbReference type="InterPro" id="IPR036691">
    <property type="entry name" value="Endo/exonu/phosph_ase_sf"/>
</dbReference>